<comment type="subcellular location">
    <subcellularLocation>
        <location evidence="1">Cell envelope</location>
    </subcellularLocation>
</comment>
<feature type="chain" id="PRO_5001689945" evidence="5">
    <location>
        <begin position="22"/>
        <end position="245"/>
    </location>
</feature>
<evidence type="ECO:0000313" key="8">
    <source>
        <dbReference type="Proteomes" id="UP000027734"/>
    </source>
</evidence>
<dbReference type="InterPro" id="IPR001638">
    <property type="entry name" value="Solute-binding_3/MltF_N"/>
</dbReference>
<name>A0A073IR41_9RHOB</name>
<reference evidence="7 8" key="1">
    <citation type="submission" date="2014-01" db="EMBL/GenBank/DDBJ databases">
        <title>Sulfitobacter donghicola JCM 14565 Genome Sequencing.</title>
        <authorList>
            <person name="Lai Q."/>
            <person name="Hong Z."/>
        </authorList>
    </citation>
    <scope>NUCLEOTIDE SEQUENCE [LARGE SCALE GENOMIC DNA]</scope>
    <source>
        <strain evidence="7 8">JCM 14565</strain>
    </source>
</reference>
<dbReference type="PROSITE" id="PS01039">
    <property type="entry name" value="SBP_BACTERIAL_3"/>
    <property type="match status" value="1"/>
</dbReference>
<dbReference type="AlphaFoldDB" id="A0A073IR41"/>
<dbReference type="eggNOG" id="COG0834">
    <property type="taxonomic scope" value="Bacteria"/>
</dbReference>
<keyword evidence="8" id="KW-1185">Reference proteome</keyword>
<comment type="caution">
    <text evidence="7">The sequence shown here is derived from an EMBL/GenBank/DDBJ whole genome shotgun (WGS) entry which is preliminary data.</text>
</comment>
<sequence length="245" mass="26154">MKNTLMGASLAIMAMASAAQAEDVVRIATEGAYPPFNNVTADGELVGFDVDIAKALCAEMARKCEVVAQDWDGIIPGLVNNKYDAIVASMSITEERLKAIDFTDPYYSNYLSVVTKDGSTVSLDTLGDVAIGAQRSTVGAQWAEDEFGSRADIRLYDTNPAAFSDLAAGRIEAVVIDFLPAAEFVKTNDGFGLAVDKIDINDKIGIGTRQGDDDLTAAFNAALETIRANGTYEAISVEYFGTDIY</sequence>
<keyword evidence="3 5" id="KW-0732">Signal</keyword>
<evidence type="ECO:0000256" key="3">
    <source>
        <dbReference type="ARBA" id="ARBA00022729"/>
    </source>
</evidence>
<dbReference type="SMART" id="SM00062">
    <property type="entry name" value="PBPb"/>
    <property type="match status" value="1"/>
</dbReference>
<dbReference type="PANTHER" id="PTHR35936:SF17">
    <property type="entry name" value="ARGININE-BINDING EXTRACELLULAR PROTEIN ARTP"/>
    <property type="match status" value="1"/>
</dbReference>
<dbReference type="Proteomes" id="UP000027734">
    <property type="component" value="Unassembled WGS sequence"/>
</dbReference>
<proteinExistence type="inferred from homology"/>
<dbReference type="EMBL" id="JAMC01000012">
    <property type="protein sequence ID" value="KEJ87872.1"/>
    <property type="molecule type" value="Genomic_DNA"/>
</dbReference>
<dbReference type="OrthoDB" id="9807134at2"/>
<evidence type="ECO:0000256" key="2">
    <source>
        <dbReference type="ARBA" id="ARBA00010333"/>
    </source>
</evidence>
<dbReference type="InterPro" id="IPR018313">
    <property type="entry name" value="SBP_3_CS"/>
</dbReference>
<dbReference type="PANTHER" id="PTHR35936">
    <property type="entry name" value="MEMBRANE-BOUND LYTIC MUREIN TRANSGLYCOSYLASE F"/>
    <property type="match status" value="1"/>
</dbReference>
<evidence type="ECO:0000256" key="4">
    <source>
        <dbReference type="RuleBase" id="RU003744"/>
    </source>
</evidence>
<feature type="signal peptide" evidence="5">
    <location>
        <begin position="1"/>
        <end position="21"/>
    </location>
</feature>
<evidence type="ECO:0000256" key="5">
    <source>
        <dbReference type="SAM" id="SignalP"/>
    </source>
</evidence>
<dbReference type="RefSeq" id="WP_025058438.1">
    <property type="nucleotide sequence ID" value="NZ_JAMC01000012.1"/>
</dbReference>
<organism evidence="7 8">
    <name type="scientific">Sulfitobacter donghicola DSW-25 = KCTC 12864 = JCM 14565</name>
    <dbReference type="NCBI Taxonomy" id="1300350"/>
    <lineage>
        <taxon>Bacteria</taxon>
        <taxon>Pseudomonadati</taxon>
        <taxon>Pseudomonadota</taxon>
        <taxon>Alphaproteobacteria</taxon>
        <taxon>Rhodobacterales</taxon>
        <taxon>Roseobacteraceae</taxon>
        <taxon>Sulfitobacter</taxon>
    </lineage>
</organism>
<dbReference type="SUPFAM" id="SSF53850">
    <property type="entry name" value="Periplasmic binding protein-like II"/>
    <property type="match status" value="1"/>
</dbReference>
<evidence type="ECO:0000313" key="7">
    <source>
        <dbReference type="EMBL" id="KEJ87872.1"/>
    </source>
</evidence>
<dbReference type="Pfam" id="PF00497">
    <property type="entry name" value="SBP_bac_3"/>
    <property type="match status" value="1"/>
</dbReference>
<feature type="domain" description="Solute-binding protein family 3/N-terminal" evidence="6">
    <location>
        <begin position="24"/>
        <end position="243"/>
    </location>
</feature>
<dbReference type="STRING" id="1300350.Z948_989"/>
<dbReference type="GO" id="GO:0030313">
    <property type="term" value="C:cell envelope"/>
    <property type="evidence" value="ECO:0007669"/>
    <property type="project" value="UniProtKB-SubCell"/>
</dbReference>
<dbReference type="Gene3D" id="3.40.190.10">
    <property type="entry name" value="Periplasmic binding protein-like II"/>
    <property type="match status" value="2"/>
</dbReference>
<accession>A0A073IR41</accession>
<comment type="similarity">
    <text evidence="2 4">Belongs to the bacterial solute-binding protein 3 family.</text>
</comment>
<gene>
    <name evidence="7" type="ORF">DSW25_04440</name>
</gene>
<evidence type="ECO:0000259" key="6">
    <source>
        <dbReference type="SMART" id="SM00062"/>
    </source>
</evidence>
<protein>
    <submittedName>
        <fullName evidence="7">Amino acid ABC transporter</fullName>
    </submittedName>
</protein>
<evidence type="ECO:0000256" key="1">
    <source>
        <dbReference type="ARBA" id="ARBA00004196"/>
    </source>
</evidence>